<keyword evidence="2" id="KW-0812">Transmembrane</keyword>
<dbReference type="PANTHER" id="PTHR43685:SF3">
    <property type="entry name" value="SLR2126 PROTEIN"/>
    <property type="match status" value="1"/>
</dbReference>
<proteinExistence type="predicted"/>
<feature type="transmembrane region" description="Helical" evidence="2">
    <location>
        <begin position="291"/>
        <end position="309"/>
    </location>
</feature>
<feature type="transmembrane region" description="Helical" evidence="2">
    <location>
        <begin position="399"/>
        <end position="418"/>
    </location>
</feature>
<feature type="compositionally biased region" description="Basic and acidic residues" evidence="1">
    <location>
        <begin position="1084"/>
        <end position="1096"/>
    </location>
</feature>
<evidence type="ECO:0000256" key="2">
    <source>
        <dbReference type="SAM" id="Phobius"/>
    </source>
</evidence>
<evidence type="ECO:0000313" key="4">
    <source>
        <dbReference type="Proteomes" id="UP001595872"/>
    </source>
</evidence>
<keyword evidence="4" id="KW-1185">Reference proteome</keyword>
<dbReference type="Gene3D" id="3.90.550.10">
    <property type="entry name" value="Spore Coat Polysaccharide Biosynthesis Protein SpsA, Chain A"/>
    <property type="match status" value="1"/>
</dbReference>
<evidence type="ECO:0000256" key="1">
    <source>
        <dbReference type="SAM" id="MobiDB-lite"/>
    </source>
</evidence>
<keyword evidence="2" id="KW-0472">Membrane</keyword>
<dbReference type="EC" id="2.4.-.-" evidence="3"/>
<feature type="compositionally biased region" description="Basic residues" evidence="1">
    <location>
        <begin position="1067"/>
        <end position="1083"/>
    </location>
</feature>
<organism evidence="3 4">
    <name type="scientific">Actinomadura gamaensis</name>
    <dbReference type="NCBI Taxonomy" id="1763541"/>
    <lineage>
        <taxon>Bacteria</taxon>
        <taxon>Bacillati</taxon>
        <taxon>Actinomycetota</taxon>
        <taxon>Actinomycetes</taxon>
        <taxon>Streptosporangiales</taxon>
        <taxon>Thermomonosporaceae</taxon>
        <taxon>Actinomadura</taxon>
    </lineage>
</organism>
<feature type="transmembrane region" description="Helical" evidence="2">
    <location>
        <begin position="670"/>
        <end position="688"/>
    </location>
</feature>
<evidence type="ECO:0000313" key="3">
    <source>
        <dbReference type="EMBL" id="MFC4910475.1"/>
    </source>
</evidence>
<feature type="compositionally biased region" description="Low complexity" evidence="1">
    <location>
        <begin position="1042"/>
        <end position="1051"/>
    </location>
</feature>
<dbReference type="RefSeq" id="WP_378258858.1">
    <property type="nucleotide sequence ID" value="NZ_JBHSIT010000007.1"/>
</dbReference>
<protein>
    <submittedName>
        <fullName evidence="3">Glycosyltransferase</fullName>
        <ecNumber evidence="3">2.4.-.-</ecNumber>
    </submittedName>
</protein>
<dbReference type="Proteomes" id="UP001595872">
    <property type="component" value="Unassembled WGS sequence"/>
</dbReference>
<dbReference type="PANTHER" id="PTHR43685">
    <property type="entry name" value="GLYCOSYLTRANSFERASE"/>
    <property type="match status" value="1"/>
</dbReference>
<feature type="transmembrane region" description="Helical" evidence="2">
    <location>
        <begin position="482"/>
        <end position="504"/>
    </location>
</feature>
<feature type="transmembrane region" description="Helical" evidence="2">
    <location>
        <begin position="578"/>
        <end position="604"/>
    </location>
</feature>
<feature type="transmembrane region" description="Helical" evidence="2">
    <location>
        <begin position="730"/>
        <end position="751"/>
    </location>
</feature>
<sequence length="1116" mass="117084">MPSPLDRHVVTAVLVTHDGARWLPEALKALLTQARPVRSLVVADTGSRDRGPDVAAEVVGAEGVLRLPRSTGYGAAVAAALRHPGVILPNASVPPDQPLSPSAADASAAADASKVEWIWLLHDDSAPAPDALARLLKVADADPRIGVLGPKLRGWTDRRVLLSAGETMDAAGRRDLGIDPGDFDQGQHDGDRDVLAVSTAGMLVRRDVWDRLGGLDAQFGLFRDDVDLCLRVHAAGLRVVVVTDAVVHHAEAARRGVRQLGFTDEPLRRLDRRNALLALLANRPARALPGTFARIVWSTLLHVAWLLLVKRPDAAKQEFGALLAVLRSPRRLWRARSARSEGRAHAHRYVQRLMAHGLARRRANEAFHTWLAQRDARRAAEREQAPPGDDGWRAMARRFLARPGVLLVLALTVVAIAAERSLVTAGTRLAGGALAAPTGGASDLWSAYAAGWHPTGLGTDAGTPPWIGVLALASTLALGKPWVAVSVLLLGSVPLAGVTALVAARRLIPPRTPFRAALRLWAAATYALLPAATGAIADGRLGTSVVIVLAPLIGLLAHRAVTDAVDARSSGRAAWGTALLLTVATAFVPLVWPLVVMAAAMVTAPRGLPVERGARNMLIVVAVPPLLLGPWTLGLLLHPSRFLLEAGTLPIGRAPATPTELLGLAPGGPAVPWVAAGLGLVALLALLVRARRALVLTGWGLVGLGLVAAVLLSALTAASGPDRAPYWPGVPLLFAGAGAVVAASVALRRAALALMSTGRLARVGGALLLGVACTTPVLAACVWVADGAGGPLSRFDPDTIPIFLHDATGARTVVLRNEPSGRVDYTVLRGAAPALADTSVPDDASARSRLDALVSGLAGGTDTDEAPGFSALGVRYVLVRHPGNDPLTPVLDAAPELNRLSRTADFATWEVRAPAGRLTLQDGQTVKVLPGGTRAARTSVRIPPGTGPRTLTVAEPDDGGWRATLDGRSLKGHPANGWSRAYEVPPSGGTFAVSHSMRTRHIWVGLQGAAVLVVLFLALPGARPDGPEMTPAQRGRAHARRAPTTAATALRRAARHLRQRSDEPIGRRRRPAASHARLRHFKRSTQDEPPHAHERAATGATGVAETAANATEEERS</sequence>
<gene>
    <name evidence="3" type="ORF">ACFPCY_24390</name>
</gene>
<dbReference type="InterPro" id="IPR050834">
    <property type="entry name" value="Glycosyltransf_2"/>
</dbReference>
<keyword evidence="2" id="KW-1133">Transmembrane helix</keyword>
<feature type="transmembrane region" description="Helical" evidence="2">
    <location>
        <begin position="763"/>
        <end position="785"/>
    </location>
</feature>
<dbReference type="InterPro" id="IPR029044">
    <property type="entry name" value="Nucleotide-diphossugar_trans"/>
</dbReference>
<accession>A0ABV9U207</accession>
<feature type="transmembrane region" description="Helical" evidence="2">
    <location>
        <begin position="616"/>
        <end position="637"/>
    </location>
</feature>
<comment type="caution">
    <text evidence="3">The sequence shown here is derived from an EMBL/GenBank/DDBJ whole genome shotgun (WGS) entry which is preliminary data.</text>
</comment>
<feature type="region of interest" description="Disordered" evidence="1">
    <location>
        <begin position="1023"/>
        <end position="1116"/>
    </location>
</feature>
<dbReference type="Pfam" id="PF13641">
    <property type="entry name" value="Glyco_tranf_2_3"/>
    <property type="match status" value="1"/>
</dbReference>
<dbReference type="EMBL" id="JBHSIT010000007">
    <property type="protein sequence ID" value="MFC4910475.1"/>
    <property type="molecule type" value="Genomic_DNA"/>
</dbReference>
<dbReference type="GO" id="GO:0016757">
    <property type="term" value="F:glycosyltransferase activity"/>
    <property type="evidence" value="ECO:0007669"/>
    <property type="project" value="UniProtKB-KW"/>
</dbReference>
<keyword evidence="3" id="KW-0808">Transferase</keyword>
<reference evidence="4" key="1">
    <citation type="journal article" date="2019" name="Int. J. Syst. Evol. Microbiol.">
        <title>The Global Catalogue of Microorganisms (GCM) 10K type strain sequencing project: providing services to taxonomists for standard genome sequencing and annotation.</title>
        <authorList>
            <consortium name="The Broad Institute Genomics Platform"/>
            <consortium name="The Broad Institute Genome Sequencing Center for Infectious Disease"/>
            <person name="Wu L."/>
            <person name="Ma J."/>
        </authorList>
    </citation>
    <scope>NUCLEOTIDE SEQUENCE [LARGE SCALE GENOMIC DNA]</scope>
    <source>
        <strain evidence="4">KLKA75</strain>
    </source>
</reference>
<feature type="transmembrane region" description="Helical" evidence="2">
    <location>
        <begin position="695"/>
        <end position="718"/>
    </location>
</feature>
<dbReference type="SUPFAM" id="SSF53448">
    <property type="entry name" value="Nucleotide-diphospho-sugar transferases"/>
    <property type="match status" value="1"/>
</dbReference>
<name>A0ABV9U207_9ACTN</name>
<feature type="transmembrane region" description="Helical" evidence="2">
    <location>
        <begin position="516"/>
        <end position="537"/>
    </location>
</feature>
<feature type="compositionally biased region" description="Low complexity" evidence="1">
    <location>
        <begin position="1097"/>
        <end position="1110"/>
    </location>
</feature>
<keyword evidence="3" id="KW-0328">Glycosyltransferase</keyword>